<keyword evidence="2" id="KW-1185">Reference proteome</keyword>
<evidence type="ECO:0000313" key="2">
    <source>
        <dbReference type="Proteomes" id="UP001515480"/>
    </source>
</evidence>
<accession>A0AB34JZ95</accession>
<dbReference type="EMBL" id="JBGBPQ010000003">
    <property type="protein sequence ID" value="KAL1526226.1"/>
    <property type="molecule type" value="Genomic_DNA"/>
</dbReference>
<dbReference type="Proteomes" id="UP001515480">
    <property type="component" value="Unassembled WGS sequence"/>
</dbReference>
<dbReference type="AlphaFoldDB" id="A0AB34JZ95"/>
<name>A0AB34JZ95_PRYPA</name>
<comment type="caution">
    <text evidence="1">The sequence shown here is derived from an EMBL/GenBank/DDBJ whole genome shotgun (WGS) entry which is preliminary data.</text>
</comment>
<protein>
    <submittedName>
        <fullName evidence="1">Uncharacterized protein</fullName>
    </submittedName>
</protein>
<gene>
    <name evidence="1" type="ORF">AB1Y20_014950</name>
</gene>
<proteinExistence type="predicted"/>
<evidence type="ECO:0000313" key="1">
    <source>
        <dbReference type="EMBL" id="KAL1526226.1"/>
    </source>
</evidence>
<sequence>MFALCCGARDPTMLLVELEKKENVKANQAGVRSGTFKITIVSKWNEKRADGDVPVIVHGENLEGWVQLDASGPMHGLKVMVISRKVMADSSIALETLSPVLTIKPRTSDELIASDNQVPFSIPADHLPPTPSYAGGHFSIEHAVKVRVLDGNNASKSESHQPFALRCPVTVAPSSPTSSPEGVWLTVGDFGGTCRMTLVGSSHTIDLRQPSIEGHLRIDGLPKLKRVSLKLMAIEDQVEHTCYALDLLPDALSLGPGASCTRDFSLPLRGASGDPLFAPDVPAGPFGSVEHCLRLVLEPVDMNEAWNSLPIKLVHGGAMERKNSVSNLANHV</sequence>
<organism evidence="1 2">
    <name type="scientific">Prymnesium parvum</name>
    <name type="common">Toxic golden alga</name>
    <dbReference type="NCBI Taxonomy" id="97485"/>
    <lineage>
        <taxon>Eukaryota</taxon>
        <taxon>Haptista</taxon>
        <taxon>Haptophyta</taxon>
        <taxon>Prymnesiophyceae</taxon>
        <taxon>Prymnesiales</taxon>
        <taxon>Prymnesiaceae</taxon>
        <taxon>Prymnesium</taxon>
    </lineage>
</organism>
<reference evidence="1 2" key="1">
    <citation type="journal article" date="2024" name="Science">
        <title>Giant polyketide synthase enzymes in the biosynthesis of giant marine polyether toxins.</title>
        <authorList>
            <person name="Fallon T.R."/>
            <person name="Shende V.V."/>
            <person name="Wierzbicki I.H."/>
            <person name="Pendleton A.L."/>
            <person name="Watervoot N.F."/>
            <person name="Auber R.P."/>
            <person name="Gonzalez D.J."/>
            <person name="Wisecaver J.H."/>
            <person name="Moore B.S."/>
        </authorList>
    </citation>
    <scope>NUCLEOTIDE SEQUENCE [LARGE SCALE GENOMIC DNA]</scope>
    <source>
        <strain evidence="1 2">12B1</strain>
    </source>
</reference>